<dbReference type="KEGG" id="hwc:Hqrw_4096"/>
<dbReference type="Pfam" id="PF02540">
    <property type="entry name" value="NAD_synthase"/>
    <property type="match status" value="1"/>
</dbReference>
<feature type="region of interest" description="Disordered" evidence="1">
    <location>
        <begin position="1"/>
        <end position="30"/>
    </location>
</feature>
<evidence type="ECO:0000313" key="4">
    <source>
        <dbReference type="Proteomes" id="UP000007954"/>
    </source>
</evidence>
<evidence type="ECO:0000259" key="2">
    <source>
        <dbReference type="Pfam" id="PF02540"/>
    </source>
</evidence>
<evidence type="ECO:0000313" key="3">
    <source>
        <dbReference type="EMBL" id="CCC41820.1"/>
    </source>
</evidence>
<dbReference type="GeneID" id="12449003"/>
<dbReference type="CDD" id="cd01990">
    <property type="entry name" value="LarE-like"/>
    <property type="match status" value="1"/>
</dbReference>
<feature type="region of interest" description="Disordered" evidence="1">
    <location>
        <begin position="327"/>
        <end position="377"/>
    </location>
</feature>
<proteinExistence type="predicted"/>
<dbReference type="Proteomes" id="UP000007954">
    <property type="component" value="Chromosome"/>
</dbReference>
<protein>
    <submittedName>
        <fullName evidence="3">TIGR00268 family protein</fullName>
    </submittedName>
</protein>
<dbReference type="HOGENOM" id="CLU_061181_0_1_2"/>
<name>G0LFQ7_HALWC</name>
<feature type="compositionally biased region" description="Basic and acidic residues" evidence="1">
    <location>
        <begin position="348"/>
        <end position="358"/>
    </location>
</feature>
<accession>G0LFQ7</accession>
<dbReference type="Gene3D" id="3.40.50.620">
    <property type="entry name" value="HUPs"/>
    <property type="match status" value="1"/>
</dbReference>
<reference evidence="3 4" key="1">
    <citation type="journal article" date="2011" name="PLoS ONE">
        <title>Haloquadratum walsbyi: limited diversity in a global pond.</title>
        <authorList>
            <person name="Dyall-Smith M."/>
            <person name="Pfeiffer F."/>
            <person name="Klee K."/>
            <person name="Palm P."/>
            <person name="Gross K."/>
            <person name="Schuster S.C."/>
            <person name="Rampp M."/>
            <person name="Oesterhelt D."/>
        </authorList>
    </citation>
    <scope>NUCLEOTIDE SEQUENCE [LARGE SCALE GENOMIC DNA]</scope>
    <source>
        <strain evidence="4">DSM 16854 / JCM 12705 / C23</strain>
    </source>
</reference>
<dbReference type="SUPFAM" id="SSF52402">
    <property type="entry name" value="Adenine nucleotide alpha hydrolases-like"/>
    <property type="match status" value="1"/>
</dbReference>
<dbReference type="NCBIfam" id="TIGR00268">
    <property type="entry name" value="ATP-dependent sacrificial sulfur transferase LarE"/>
    <property type="match status" value="1"/>
</dbReference>
<dbReference type="GO" id="GO:0006163">
    <property type="term" value="P:purine nucleotide metabolic process"/>
    <property type="evidence" value="ECO:0007669"/>
    <property type="project" value="UniProtKB-ARBA"/>
</dbReference>
<dbReference type="GO" id="GO:0016783">
    <property type="term" value="F:sulfurtransferase activity"/>
    <property type="evidence" value="ECO:0007669"/>
    <property type="project" value="InterPro"/>
</dbReference>
<dbReference type="RefSeq" id="WP_014557095.1">
    <property type="nucleotide sequence ID" value="NC_017459.1"/>
</dbReference>
<dbReference type="AlphaFoldDB" id="G0LFQ7"/>
<dbReference type="EMBL" id="FR746099">
    <property type="protein sequence ID" value="CCC41820.1"/>
    <property type="molecule type" value="Genomic_DNA"/>
</dbReference>
<sequence length="377" mass="40498">MPSNESAENNTQINIDIDTDTDTDTDTGAASSFQSHVVSRDNDGDMDMLASSVDTIEDIDIDVSSAKIETALNRAAAARDSLADCDGVLVAFSGGVDSAVVATLAYDALGSNAIACTAKSETLPAAELEDAHQVAAEIGLPHKIVSFSELNDENFVENGSDRCYHCRTMRLGRMYDAAHEHGIETVCDGTNASDADGGHRPGLDAVDELNITSPLREHGLDKEDVRIVAAAYGLSVAEKPSMACLSSRIPTGLEVTEDRLNRVEAAEAALRTWGFSQFRVRDHDGLARIEVGSDELTDALDIDFVTAVRERLQELGFEHVTLDLHGYETGSVSPENEQKSTETTSADRSIETIKERSNNKNTESSISAIVEPSYPTE</sequence>
<feature type="domain" description="NAD/GMP synthase" evidence="2">
    <location>
        <begin position="84"/>
        <end position="149"/>
    </location>
</feature>
<organism evidence="3 4">
    <name type="scientific">Haloquadratum walsbyi (strain DSM 16854 / JCM 12705 / C23)</name>
    <dbReference type="NCBI Taxonomy" id="768065"/>
    <lineage>
        <taxon>Archaea</taxon>
        <taxon>Methanobacteriati</taxon>
        <taxon>Methanobacteriota</taxon>
        <taxon>Stenosarchaea group</taxon>
        <taxon>Halobacteria</taxon>
        <taxon>Halobacteriales</taxon>
        <taxon>Haloferacaceae</taxon>
        <taxon>Haloquadratum</taxon>
    </lineage>
</organism>
<dbReference type="InterPro" id="IPR022310">
    <property type="entry name" value="NAD/GMP_synthase"/>
</dbReference>
<evidence type="ECO:0000256" key="1">
    <source>
        <dbReference type="SAM" id="MobiDB-lite"/>
    </source>
</evidence>
<dbReference type="InterPro" id="IPR014729">
    <property type="entry name" value="Rossmann-like_a/b/a_fold"/>
</dbReference>
<dbReference type="PANTHER" id="PTHR43169:SF2">
    <property type="entry name" value="NAD_GMP SYNTHASE DOMAIN-CONTAINING PROTEIN"/>
    <property type="match status" value="1"/>
</dbReference>
<dbReference type="InterPro" id="IPR005232">
    <property type="entry name" value="LarE"/>
</dbReference>
<dbReference type="PANTHER" id="PTHR43169">
    <property type="entry name" value="EXSB FAMILY PROTEIN"/>
    <property type="match status" value="1"/>
</dbReference>
<feature type="compositionally biased region" description="Polar residues" evidence="1">
    <location>
        <begin position="330"/>
        <end position="347"/>
    </location>
</feature>
<gene>
    <name evidence="3" type="ordered locus">Hqrw_4096</name>
</gene>
<dbReference type="InterPro" id="IPR052188">
    <property type="entry name" value="Ni-pincer_cofactor_biosynth"/>
</dbReference>